<protein>
    <submittedName>
        <fullName evidence="4">Response regulator</fullName>
    </submittedName>
</protein>
<evidence type="ECO:0000313" key="4">
    <source>
        <dbReference type="EMBL" id="AWL99976.1"/>
    </source>
</evidence>
<dbReference type="PROSITE" id="PS50110">
    <property type="entry name" value="RESPONSE_REGULATORY"/>
    <property type="match status" value="1"/>
</dbReference>
<feature type="modified residue" description="4-aspartylphosphate" evidence="2">
    <location>
        <position position="52"/>
    </location>
</feature>
<dbReference type="PANTHER" id="PTHR44591:SF23">
    <property type="entry name" value="CHEY SUBFAMILY"/>
    <property type="match status" value="1"/>
</dbReference>
<dbReference type="Proteomes" id="UP000215884">
    <property type="component" value="Chromosome"/>
</dbReference>
<dbReference type="OrthoDB" id="5456285at2"/>
<dbReference type="GO" id="GO:0000160">
    <property type="term" value="P:phosphorelay signal transduction system"/>
    <property type="evidence" value="ECO:0007669"/>
    <property type="project" value="InterPro"/>
</dbReference>
<feature type="domain" description="Response regulatory" evidence="3">
    <location>
        <begin position="3"/>
        <end position="124"/>
    </location>
</feature>
<dbReference type="RefSeq" id="WP_094892240.1">
    <property type="nucleotide sequence ID" value="NZ_CP029426.2"/>
</dbReference>
<dbReference type="Gene3D" id="3.40.50.2300">
    <property type="match status" value="1"/>
</dbReference>
<dbReference type="InterPro" id="IPR011006">
    <property type="entry name" value="CheY-like_superfamily"/>
</dbReference>
<dbReference type="SUPFAM" id="SSF52172">
    <property type="entry name" value="CheY-like"/>
    <property type="match status" value="1"/>
</dbReference>
<organism evidence="4 5">
    <name type="scientific">Bradyrhizobium amphicarpaeae</name>
    <dbReference type="NCBI Taxonomy" id="1404768"/>
    <lineage>
        <taxon>Bacteria</taxon>
        <taxon>Pseudomonadati</taxon>
        <taxon>Pseudomonadota</taxon>
        <taxon>Alphaproteobacteria</taxon>
        <taxon>Hyphomicrobiales</taxon>
        <taxon>Nitrobacteraceae</taxon>
        <taxon>Bradyrhizobium</taxon>
    </lineage>
</organism>
<reference evidence="4 5" key="2">
    <citation type="journal article" date="2019" name="Int. J. Syst. Evol. Microbiol.">
        <title>Description and complete genome sequence of Bradyrhizobium amphicarpaeae sp. nov., harbouring photosystem and nitrogen-fixation genes.</title>
        <authorList>
            <person name="Bromfield E.S.P."/>
            <person name="Cloutier S."/>
            <person name="Nguyen H.D.T."/>
        </authorList>
    </citation>
    <scope>NUCLEOTIDE SEQUENCE [LARGE SCALE GENOMIC DNA]</scope>
    <source>
        <strain evidence="4 5">39S1MB</strain>
    </source>
</reference>
<dbReference type="PANTHER" id="PTHR44591">
    <property type="entry name" value="STRESS RESPONSE REGULATOR PROTEIN 1"/>
    <property type="match status" value="1"/>
</dbReference>
<dbReference type="CDD" id="cd00156">
    <property type="entry name" value="REC"/>
    <property type="match status" value="1"/>
</dbReference>
<evidence type="ECO:0000256" key="2">
    <source>
        <dbReference type="PROSITE-ProRule" id="PRU00169"/>
    </source>
</evidence>
<name>A0A2U8PQ83_9BRAD</name>
<keyword evidence="5" id="KW-1185">Reference proteome</keyword>
<dbReference type="AlphaFoldDB" id="A0A2U8PQ83"/>
<evidence type="ECO:0000313" key="5">
    <source>
        <dbReference type="Proteomes" id="UP000215884"/>
    </source>
</evidence>
<dbReference type="EMBL" id="CP029426">
    <property type="protein sequence ID" value="AWL99976.1"/>
    <property type="molecule type" value="Genomic_DNA"/>
</dbReference>
<dbReference type="Pfam" id="PF00072">
    <property type="entry name" value="Response_reg"/>
    <property type="match status" value="1"/>
</dbReference>
<gene>
    <name evidence="4" type="ORF">CIT40_07970</name>
</gene>
<keyword evidence="1 2" id="KW-0597">Phosphoprotein</keyword>
<accession>A0A2U8PQ83</accession>
<proteinExistence type="predicted"/>
<dbReference type="SMART" id="SM00448">
    <property type="entry name" value="REC"/>
    <property type="match status" value="1"/>
</dbReference>
<dbReference type="InterPro" id="IPR050595">
    <property type="entry name" value="Bact_response_regulator"/>
</dbReference>
<evidence type="ECO:0000259" key="3">
    <source>
        <dbReference type="PROSITE" id="PS50110"/>
    </source>
</evidence>
<sequence length="137" mass="14696">MSRILVVDDDWLVCSAIKAVLKTAGHKVVIADGATSGLKALKETPFDLMVVDIFMPHMHGLESISLFHKSAPSVPLVAISDYVFAEPRTQAPEFLLMALKLGASHCLKKPFTTSALLYIVGECLETAVASELVAQGT</sequence>
<dbReference type="KEGG" id="brq:CIT40_07970"/>
<dbReference type="InterPro" id="IPR001789">
    <property type="entry name" value="Sig_transdc_resp-reg_receiver"/>
</dbReference>
<evidence type="ECO:0000256" key="1">
    <source>
        <dbReference type="ARBA" id="ARBA00022553"/>
    </source>
</evidence>
<reference evidence="4 5" key="1">
    <citation type="journal article" date="2017" name="Syst. Appl. Microbiol.">
        <title>Soybeans inoculated with root zone soils of Canadian native legumes harbour diverse and novel Bradyrhizobium spp. that possess agricultural potential.</title>
        <authorList>
            <person name="Bromfield E.S.P."/>
            <person name="Cloutier S."/>
            <person name="Tambong J.T."/>
            <person name="Tran Thi T.V."/>
        </authorList>
    </citation>
    <scope>NUCLEOTIDE SEQUENCE [LARGE SCALE GENOMIC DNA]</scope>
    <source>
        <strain evidence="4 5">39S1MB</strain>
    </source>
</reference>